<feature type="transmembrane region" description="Helical" evidence="27">
    <location>
        <begin position="7"/>
        <end position="30"/>
    </location>
</feature>
<dbReference type="STRING" id="1121455.SAMN02745728_02027"/>
<comment type="pathway">
    <text evidence="26">Glycan biosynthesis.</text>
</comment>
<proteinExistence type="inferred from homology"/>
<evidence type="ECO:0000256" key="13">
    <source>
        <dbReference type="ARBA" id="ARBA00022692"/>
    </source>
</evidence>
<dbReference type="GO" id="GO:0008658">
    <property type="term" value="F:penicillin binding"/>
    <property type="evidence" value="ECO:0007669"/>
    <property type="project" value="InterPro"/>
</dbReference>
<comment type="catalytic activity">
    <reaction evidence="25">
        <text>[GlcNAc-(1-&gt;4)-Mur2Ac(oyl-L-Ala-gamma-D-Glu-L-Lys-D-Ala-D-Ala)](n)-di-trans,octa-cis-undecaprenyl diphosphate + beta-D-GlcNAc-(1-&gt;4)-Mur2Ac(oyl-L-Ala-gamma-D-Glu-L-Lys-D-Ala-D-Ala)-di-trans,octa-cis-undecaprenyl diphosphate = [GlcNAc-(1-&gt;4)-Mur2Ac(oyl-L-Ala-gamma-D-Glu-L-Lys-D-Ala-D-Ala)](n+1)-di-trans,octa-cis-undecaprenyl diphosphate + di-trans,octa-cis-undecaprenyl diphosphate + H(+)</text>
        <dbReference type="Rhea" id="RHEA:23708"/>
        <dbReference type="Rhea" id="RHEA-COMP:9602"/>
        <dbReference type="Rhea" id="RHEA-COMP:9603"/>
        <dbReference type="ChEBI" id="CHEBI:15378"/>
        <dbReference type="ChEBI" id="CHEBI:58405"/>
        <dbReference type="ChEBI" id="CHEBI:60033"/>
        <dbReference type="ChEBI" id="CHEBI:78435"/>
        <dbReference type="EC" id="2.4.99.28"/>
    </reaction>
</comment>
<evidence type="ECO:0000256" key="27">
    <source>
        <dbReference type="SAM" id="Phobius"/>
    </source>
</evidence>
<evidence type="ECO:0000256" key="14">
    <source>
        <dbReference type="ARBA" id="ARBA00022801"/>
    </source>
</evidence>
<dbReference type="NCBIfam" id="TIGR02074">
    <property type="entry name" value="PBP_1a_fam"/>
    <property type="match status" value="1"/>
</dbReference>
<dbReference type="AlphaFoldDB" id="A0A1M7THX0"/>
<gene>
    <name evidence="31" type="ORF">SAMN02745728_02027</name>
</gene>
<evidence type="ECO:0000256" key="9">
    <source>
        <dbReference type="ARBA" id="ARBA00022645"/>
    </source>
</evidence>
<accession>A0A1M7THX0</accession>
<evidence type="ECO:0000256" key="18">
    <source>
        <dbReference type="ARBA" id="ARBA00022989"/>
    </source>
</evidence>
<dbReference type="EC" id="3.4.16.4" evidence="5"/>
<evidence type="ECO:0000256" key="12">
    <source>
        <dbReference type="ARBA" id="ARBA00022679"/>
    </source>
</evidence>
<dbReference type="FunFam" id="1.10.3810.10:FF:000003">
    <property type="entry name" value="Penicillin-binding protein 1a"/>
    <property type="match status" value="1"/>
</dbReference>
<keyword evidence="18 27" id="KW-1133">Transmembrane helix</keyword>
<keyword evidence="32" id="KW-1185">Reference proteome</keyword>
<keyword evidence="8" id="KW-0997">Cell inner membrane</keyword>
<evidence type="ECO:0000313" key="32">
    <source>
        <dbReference type="Proteomes" id="UP000186469"/>
    </source>
</evidence>
<dbReference type="GO" id="GO:0009252">
    <property type="term" value="P:peptidoglycan biosynthetic process"/>
    <property type="evidence" value="ECO:0007669"/>
    <property type="project" value="UniProtKB-UniPathway"/>
</dbReference>
<keyword evidence="16" id="KW-0735">Signal-anchor</keyword>
<comment type="pathway">
    <text evidence="2">Cell wall biogenesis; peptidoglycan biosynthesis.</text>
</comment>
<evidence type="ECO:0000256" key="20">
    <source>
        <dbReference type="ARBA" id="ARBA00023251"/>
    </source>
</evidence>
<keyword evidence="15" id="KW-0133">Cell shape</keyword>
<dbReference type="EC" id="2.4.99.28" evidence="24"/>
<evidence type="ECO:0000256" key="16">
    <source>
        <dbReference type="ARBA" id="ARBA00022968"/>
    </source>
</evidence>
<dbReference type="InterPro" id="IPR012338">
    <property type="entry name" value="Beta-lactam/transpept-like"/>
</dbReference>
<evidence type="ECO:0000256" key="24">
    <source>
        <dbReference type="ARBA" id="ARBA00044770"/>
    </source>
</evidence>
<dbReference type="InterPro" id="IPR031376">
    <property type="entry name" value="PCB_OB"/>
</dbReference>
<dbReference type="PANTHER" id="PTHR32282">
    <property type="entry name" value="BINDING PROTEIN TRANSPEPTIDASE, PUTATIVE-RELATED"/>
    <property type="match status" value="1"/>
</dbReference>
<evidence type="ECO:0000256" key="10">
    <source>
        <dbReference type="ARBA" id="ARBA00022670"/>
    </source>
</evidence>
<organism evidence="31 32">
    <name type="scientific">Desulfovibrio litoralis DSM 11393</name>
    <dbReference type="NCBI Taxonomy" id="1121455"/>
    <lineage>
        <taxon>Bacteria</taxon>
        <taxon>Pseudomonadati</taxon>
        <taxon>Thermodesulfobacteriota</taxon>
        <taxon>Desulfovibrionia</taxon>
        <taxon>Desulfovibrionales</taxon>
        <taxon>Desulfovibrionaceae</taxon>
        <taxon>Desulfovibrio</taxon>
    </lineage>
</organism>
<evidence type="ECO:0000256" key="25">
    <source>
        <dbReference type="ARBA" id="ARBA00049902"/>
    </source>
</evidence>
<keyword evidence="20" id="KW-0046">Antibiotic resistance</keyword>
<comment type="subcellular location">
    <subcellularLocation>
        <location evidence="1">Cell inner membrane</location>
        <topology evidence="1">Single-pass type II membrane protein</topology>
    </subcellularLocation>
</comment>
<keyword evidence="14" id="KW-0378">Hydrolase</keyword>
<dbReference type="GO" id="GO:0009002">
    <property type="term" value="F:serine-type D-Ala-D-Ala carboxypeptidase activity"/>
    <property type="evidence" value="ECO:0007669"/>
    <property type="project" value="UniProtKB-EC"/>
</dbReference>
<evidence type="ECO:0000256" key="15">
    <source>
        <dbReference type="ARBA" id="ARBA00022960"/>
    </source>
</evidence>
<dbReference type="Gene3D" id="1.10.3810.10">
    <property type="entry name" value="Biosynthetic peptidoglycan transglycosylase-like"/>
    <property type="match status" value="1"/>
</dbReference>
<dbReference type="InterPro" id="IPR001460">
    <property type="entry name" value="PCN-bd_Tpept"/>
</dbReference>
<evidence type="ECO:0000259" key="30">
    <source>
        <dbReference type="Pfam" id="PF17092"/>
    </source>
</evidence>
<feature type="domain" description="Penicillin-binding protein transpeptidase" evidence="28">
    <location>
        <begin position="469"/>
        <end position="730"/>
    </location>
</feature>
<dbReference type="GO" id="GO:0030288">
    <property type="term" value="C:outer membrane-bounded periplasmic space"/>
    <property type="evidence" value="ECO:0007669"/>
    <property type="project" value="TreeGrafter"/>
</dbReference>
<dbReference type="GO" id="GO:0006508">
    <property type="term" value="P:proteolysis"/>
    <property type="evidence" value="ECO:0007669"/>
    <property type="project" value="UniProtKB-KW"/>
</dbReference>
<dbReference type="InterPro" id="IPR001264">
    <property type="entry name" value="Glyco_trans_51"/>
</dbReference>
<evidence type="ECO:0000256" key="21">
    <source>
        <dbReference type="ARBA" id="ARBA00023268"/>
    </source>
</evidence>
<evidence type="ECO:0000259" key="29">
    <source>
        <dbReference type="Pfam" id="PF00912"/>
    </source>
</evidence>
<evidence type="ECO:0000256" key="7">
    <source>
        <dbReference type="ARBA" id="ARBA00022475"/>
    </source>
</evidence>
<dbReference type="GO" id="GO:0046677">
    <property type="term" value="P:response to antibiotic"/>
    <property type="evidence" value="ECO:0007669"/>
    <property type="project" value="UniProtKB-KW"/>
</dbReference>
<evidence type="ECO:0000256" key="2">
    <source>
        <dbReference type="ARBA" id="ARBA00004752"/>
    </source>
</evidence>
<evidence type="ECO:0000256" key="22">
    <source>
        <dbReference type="ARBA" id="ARBA00023316"/>
    </source>
</evidence>
<dbReference type="Pfam" id="PF00912">
    <property type="entry name" value="Transgly"/>
    <property type="match status" value="1"/>
</dbReference>
<dbReference type="PANTHER" id="PTHR32282:SF27">
    <property type="entry name" value="PENICILLIN-BINDING PROTEIN 1A"/>
    <property type="match status" value="1"/>
</dbReference>
<feature type="domain" description="Glycosyl transferase family 51" evidence="29">
    <location>
        <begin position="58"/>
        <end position="230"/>
    </location>
</feature>
<dbReference type="InterPro" id="IPR050396">
    <property type="entry name" value="Glycosyltr_51/Transpeptidase"/>
</dbReference>
<dbReference type="SUPFAM" id="SSF53955">
    <property type="entry name" value="Lysozyme-like"/>
    <property type="match status" value="1"/>
</dbReference>
<dbReference type="GO" id="GO:0071555">
    <property type="term" value="P:cell wall organization"/>
    <property type="evidence" value="ECO:0007669"/>
    <property type="project" value="UniProtKB-KW"/>
</dbReference>
<dbReference type="InterPro" id="IPR023346">
    <property type="entry name" value="Lysozyme-like_dom_sf"/>
</dbReference>
<evidence type="ECO:0000256" key="6">
    <source>
        <dbReference type="ARBA" id="ARBA00018638"/>
    </source>
</evidence>
<dbReference type="Gene3D" id="3.40.710.10">
    <property type="entry name" value="DD-peptidase/beta-lactamase superfamily"/>
    <property type="match status" value="1"/>
</dbReference>
<comment type="similarity">
    <text evidence="4">In the N-terminal section; belongs to the glycosyltransferase 51 family.</text>
</comment>
<keyword evidence="17" id="KW-0573">Peptidoglycan synthesis</keyword>
<evidence type="ECO:0000256" key="3">
    <source>
        <dbReference type="ARBA" id="ARBA00007090"/>
    </source>
</evidence>
<dbReference type="GO" id="GO:0008955">
    <property type="term" value="F:peptidoglycan glycosyltransferase activity"/>
    <property type="evidence" value="ECO:0007669"/>
    <property type="project" value="UniProtKB-EC"/>
</dbReference>
<dbReference type="Gene3D" id="2.40.50.140">
    <property type="entry name" value="Nucleic acid-binding proteins"/>
    <property type="match status" value="1"/>
</dbReference>
<evidence type="ECO:0000256" key="26">
    <source>
        <dbReference type="ARBA" id="ARBA00060592"/>
    </source>
</evidence>
<name>A0A1M7THX0_9BACT</name>
<evidence type="ECO:0000256" key="1">
    <source>
        <dbReference type="ARBA" id="ARBA00004249"/>
    </source>
</evidence>
<evidence type="ECO:0000256" key="19">
    <source>
        <dbReference type="ARBA" id="ARBA00023136"/>
    </source>
</evidence>
<evidence type="ECO:0000256" key="11">
    <source>
        <dbReference type="ARBA" id="ARBA00022676"/>
    </source>
</evidence>
<dbReference type="Pfam" id="PF00905">
    <property type="entry name" value="Transpeptidase"/>
    <property type="match status" value="1"/>
</dbReference>
<keyword evidence="22" id="KW-0961">Cell wall biogenesis/degradation</keyword>
<keyword evidence="11" id="KW-0328">Glycosyltransferase</keyword>
<dbReference type="RefSeq" id="WP_072697703.1">
    <property type="nucleotide sequence ID" value="NZ_FRDI01000012.1"/>
</dbReference>
<keyword evidence="19 27" id="KW-0472">Membrane</keyword>
<dbReference type="GO" id="GO:0005886">
    <property type="term" value="C:plasma membrane"/>
    <property type="evidence" value="ECO:0007669"/>
    <property type="project" value="UniProtKB-SubCell"/>
</dbReference>
<protein>
    <recommendedName>
        <fullName evidence="6">Penicillin-binding protein 1A</fullName>
        <ecNumber evidence="24">2.4.99.28</ecNumber>
        <ecNumber evidence="5">3.4.16.4</ecNumber>
    </recommendedName>
</protein>
<keyword evidence="9" id="KW-0121">Carboxypeptidase</keyword>
<feature type="domain" description="Penicillin-binding protein OB-like" evidence="30">
    <location>
        <begin position="333"/>
        <end position="462"/>
    </location>
</feature>
<evidence type="ECO:0000256" key="4">
    <source>
        <dbReference type="ARBA" id="ARBA00007739"/>
    </source>
</evidence>
<dbReference type="InterPro" id="IPR036950">
    <property type="entry name" value="PBP_transglycosylase"/>
</dbReference>
<dbReference type="EMBL" id="FRDI01000012">
    <property type="protein sequence ID" value="SHN70315.1"/>
    <property type="molecule type" value="Genomic_DNA"/>
</dbReference>
<dbReference type="GO" id="GO:0008360">
    <property type="term" value="P:regulation of cell shape"/>
    <property type="evidence" value="ECO:0007669"/>
    <property type="project" value="UniProtKB-KW"/>
</dbReference>
<evidence type="ECO:0000256" key="5">
    <source>
        <dbReference type="ARBA" id="ARBA00012448"/>
    </source>
</evidence>
<evidence type="ECO:0000259" key="28">
    <source>
        <dbReference type="Pfam" id="PF00905"/>
    </source>
</evidence>
<dbReference type="OrthoDB" id="9766909at2"/>
<keyword evidence="7" id="KW-1003">Cell membrane</keyword>
<comment type="catalytic activity">
    <reaction evidence="23">
        <text>Preferential cleavage: (Ac)2-L-Lys-D-Ala-|-D-Ala. Also transpeptidation of peptidyl-alanyl moieties that are N-acyl substituents of D-alanine.</text>
        <dbReference type="EC" id="3.4.16.4"/>
    </reaction>
</comment>
<dbReference type="Pfam" id="PF17092">
    <property type="entry name" value="PCB_OB"/>
    <property type="match status" value="1"/>
</dbReference>
<keyword evidence="12" id="KW-0808">Transferase</keyword>
<evidence type="ECO:0000256" key="8">
    <source>
        <dbReference type="ARBA" id="ARBA00022519"/>
    </source>
</evidence>
<evidence type="ECO:0000256" key="17">
    <source>
        <dbReference type="ARBA" id="ARBA00022984"/>
    </source>
</evidence>
<dbReference type="InterPro" id="IPR012340">
    <property type="entry name" value="NA-bd_OB-fold"/>
</dbReference>
<dbReference type="UniPathway" id="UPA00219"/>
<dbReference type="SUPFAM" id="SSF56601">
    <property type="entry name" value="beta-lactamase/transpeptidase-like"/>
    <property type="match status" value="1"/>
</dbReference>
<evidence type="ECO:0000256" key="23">
    <source>
        <dbReference type="ARBA" id="ARBA00034000"/>
    </source>
</evidence>
<keyword evidence="13 27" id="KW-0812">Transmembrane</keyword>
<keyword evidence="21" id="KW-0511">Multifunctional enzyme</keyword>
<reference evidence="31 32" key="1">
    <citation type="submission" date="2016-12" db="EMBL/GenBank/DDBJ databases">
        <authorList>
            <person name="Song W.-J."/>
            <person name="Kurnit D.M."/>
        </authorList>
    </citation>
    <scope>NUCLEOTIDE SEQUENCE [LARGE SCALE GENOMIC DNA]</scope>
    <source>
        <strain evidence="31 32">DSM 11393</strain>
    </source>
</reference>
<keyword evidence="10" id="KW-0645">Protease</keyword>
<sequence length="813" mass="89670">MKRIFYYLTIFSLSAGILGLAAVFIIFQIYSKDLPNFSSIADYRPKLVTTVYARDNSIIGYFYDEKRFLVNLEQIPDHLERAFLAAEDDNFYSHHGIDFLAILKAMVSNIQAGEIVRGGSTITQQLVKQLALSGEKKYERKIKEAILAYRLSYLMTKEEVLNIYLNHIYLGNNSYGVEAAARTYFAKHVDQLTLAESAILAGLPKAPSDFNPFKNPERIKQRQIYTLDRMLLLKWITQAEHDAAINEPLVYKSMPEPSWQLGAWYLEEVRRSMIEFFSEENVKRLGLKIDRYGKAAVQEAGLHIYTAMDPVHQKAGEIALRKGLHETSKRHGWVGPILNLAEKDWEDYLSKENFNPTQLENAGWVKALVTKTAPKFAEVRMGNYNGIIEMAQMQWCRNRNPKYNDPTKILTVGDVVWVSVVGASGTSNPVSAPAGGKIPVFEAKNVEPTTVIKLALEQFPEVEGALSSIESKEGDLVALVGGYSFSYNSQFNRATQAIRQPGSSFKPVVYSAALDSGFTAGSLVNDAPIVISGPNPWRPGNADGAFLGRMLMATALAKSRNLCTIQIAQKIGMDKVVARAAGLGLETTPIPQELAIALGAYAVSPLRLTEAYTAFANQGKKISHRLVTRIDDSWGQPMIVVPSESTQVISPQNAYVMSFMLREVVNAGTGGRAKALGRPVGGKTGTTNDEKDAWFMGVSPYLTTGVYVGYDKIKPMGRGEGGSRVALPIFVDYRKSIDSLYPPEDFPVPEGITTARIDADTGLLAGPGTQRSYSLPFIKGTEPTIASGVELQKGQDDNMAVEGLYQNMDLLED</sequence>
<evidence type="ECO:0000313" key="31">
    <source>
        <dbReference type="EMBL" id="SHN70315.1"/>
    </source>
</evidence>
<comment type="similarity">
    <text evidence="3">In the C-terminal section; belongs to the transpeptidase family.</text>
</comment>
<dbReference type="Proteomes" id="UP000186469">
    <property type="component" value="Unassembled WGS sequence"/>
</dbReference>